<dbReference type="InterPro" id="IPR050799">
    <property type="entry name" value="ZIP_Transporter"/>
</dbReference>
<evidence type="ECO:0000256" key="5">
    <source>
        <dbReference type="ARBA" id="ARBA00023136"/>
    </source>
</evidence>
<feature type="compositionally biased region" description="Basic and acidic residues" evidence="6">
    <location>
        <begin position="117"/>
        <end position="137"/>
    </location>
</feature>
<dbReference type="GO" id="GO:0071578">
    <property type="term" value="P:zinc ion import across plasma membrane"/>
    <property type="evidence" value="ECO:0007669"/>
    <property type="project" value="TreeGrafter"/>
</dbReference>
<feature type="compositionally biased region" description="Basic and acidic residues" evidence="6">
    <location>
        <begin position="167"/>
        <end position="183"/>
    </location>
</feature>
<dbReference type="GO" id="GO:0140410">
    <property type="term" value="F:monoatomic cation:bicarbonate symporter activity"/>
    <property type="evidence" value="ECO:0007669"/>
    <property type="project" value="TreeGrafter"/>
</dbReference>
<protein>
    <recommendedName>
        <fullName evidence="11">Zinc transporter</fullName>
    </recommendedName>
</protein>
<dbReference type="Proteomes" id="UP000075883">
    <property type="component" value="Unassembled WGS sequence"/>
</dbReference>
<feature type="transmembrane region" description="Helical" evidence="7">
    <location>
        <begin position="650"/>
        <end position="670"/>
    </location>
</feature>
<dbReference type="GO" id="GO:0030003">
    <property type="term" value="P:intracellular monoatomic cation homeostasis"/>
    <property type="evidence" value="ECO:0007669"/>
    <property type="project" value="TreeGrafter"/>
</dbReference>
<dbReference type="EnsemblMetazoa" id="ACUA000439-RA">
    <property type="protein sequence ID" value="ACUA000439-PA"/>
    <property type="gene ID" value="ACUA000439"/>
</dbReference>
<evidence type="ECO:0000313" key="10">
    <source>
        <dbReference type="Proteomes" id="UP000075883"/>
    </source>
</evidence>
<evidence type="ECO:0000256" key="6">
    <source>
        <dbReference type="SAM" id="MobiDB-lite"/>
    </source>
</evidence>
<keyword evidence="4 7" id="KW-1133">Transmembrane helix</keyword>
<keyword evidence="10" id="KW-1185">Reference proteome</keyword>
<feature type="region of interest" description="Disordered" evidence="6">
    <location>
        <begin position="454"/>
        <end position="490"/>
    </location>
</feature>
<dbReference type="VEuPathDB" id="VectorBase:ACUA000439"/>
<dbReference type="PANTHER" id="PTHR12191:SF31">
    <property type="entry name" value="IP18018P"/>
    <property type="match status" value="1"/>
</dbReference>
<evidence type="ECO:0000256" key="3">
    <source>
        <dbReference type="ARBA" id="ARBA00022692"/>
    </source>
</evidence>
<feature type="region of interest" description="Disordered" evidence="6">
    <location>
        <begin position="116"/>
        <end position="221"/>
    </location>
</feature>
<reference evidence="10" key="1">
    <citation type="submission" date="2013-09" db="EMBL/GenBank/DDBJ databases">
        <title>The Genome Sequence of Anopheles culicifacies species A.</title>
        <authorList>
            <consortium name="The Broad Institute Genomics Platform"/>
            <person name="Neafsey D.E."/>
            <person name="Besansky N."/>
            <person name="Howell P."/>
            <person name="Walton C."/>
            <person name="Young S.K."/>
            <person name="Zeng Q."/>
            <person name="Gargeya S."/>
            <person name="Fitzgerald M."/>
            <person name="Haas B."/>
            <person name="Abouelleil A."/>
            <person name="Allen A.W."/>
            <person name="Alvarado L."/>
            <person name="Arachchi H.M."/>
            <person name="Berlin A.M."/>
            <person name="Chapman S.B."/>
            <person name="Gainer-Dewar J."/>
            <person name="Goldberg J."/>
            <person name="Griggs A."/>
            <person name="Gujja S."/>
            <person name="Hansen M."/>
            <person name="Howarth C."/>
            <person name="Imamovic A."/>
            <person name="Ireland A."/>
            <person name="Larimer J."/>
            <person name="McCowan C."/>
            <person name="Murphy C."/>
            <person name="Pearson M."/>
            <person name="Poon T.W."/>
            <person name="Priest M."/>
            <person name="Roberts A."/>
            <person name="Saif S."/>
            <person name="Shea T."/>
            <person name="Sisk P."/>
            <person name="Sykes S."/>
            <person name="Wortman J."/>
            <person name="Nusbaum C."/>
            <person name="Birren B."/>
        </authorList>
    </citation>
    <scope>NUCLEOTIDE SEQUENCE [LARGE SCALE GENOMIC DNA]</scope>
    <source>
        <strain evidence="10">A-37</strain>
    </source>
</reference>
<evidence type="ECO:0000256" key="7">
    <source>
        <dbReference type="SAM" id="Phobius"/>
    </source>
</evidence>
<feature type="transmembrane region" description="Helical" evidence="7">
    <location>
        <begin position="613"/>
        <end position="630"/>
    </location>
</feature>
<accession>A0A182LRW7</accession>
<dbReference type="InterPro" id="IPR003689">
    <property type="entry name" value="ZIP"/>
</dbReference>
<keyword evidence="8" id="KW-0732">Signal</keyword>
<feature type="compositionally biased region" description="Polar residues" evidence="6">
    <location>
        <begin position="184"/>
        <end position="218"/>
    </location>
</feature>
<dbReference type="PANTHER" id="PTHR12191">
    <property type="entry name" value="SOLUTE CARRIER FAMILY 39"/>
    <property type="match status" value="1"/>
</dbReference>
<comment type="subcellular location">
    <subcellularLocation>
        <location evidence="1">Membrane</location>
        <topology evidence="1">Multi-pass membrane protein</topology>
    </subcellularLocation>
</comment>
<feature type="transmembrane region" description="Helical" evidence="7">
    <location>
        <begin position="370"/>
        <end position="390"/>
    </location>
</feature>
<name>A0A182LRW7_9DIPT</name>
<sequence length="680" mass="74935">MASLHRLFLGPLRVVLLLLAVSANLVSIRAVASETATELPATSSMPPVVPAAYNENKFLKYLFNKYGSKGVISFEGLEHLMHSLGLGGIDFTGSHTLKEHRPDGYDFGDYDIYDGVSQHDHNHDDHDHHHHDHHGDDSTPVPPVITFAGATVTSSDHRPRSNPQPAEHNHEAGQVDEHSKQNHGETNVLTTSITGAVNSTSAVPRSVTTMVQDRNTPQAEDDDHVWQEIIFKDMHDPRHRHPRNKNVPFCLSPMSIVHLVMEEPLLAKHQNYRKARSLAPSAEAELELDHRIEITPSEFKDLCPAFLVQLDQRACSQKLHKEGSNPHREKKTFSQAWIYASACVLIISLCGLVGVAMVPLAKSIAYDDILRFLIALGVGTLCGDALMHLLPHALLPHDDGEHHHHAHDEIDHHEHDHSAETRAMWLCLCAFGTAFFMYSLEMILPLFRDGDAHSHHGHSHAHTPSSNRVEPRTTAPHTNNPHSNHHHNHRVDDIELDMADGVKDKEAKTMLEKKSSRKPMAAVAFMVILGDGLHNITDGLAIGAAFAVDPVTGLATSFAILCHELPHELGDFALLLQTGVSIRRAIFLNIVSSVLSFVGMALGLLLTGLHESVVSWIYAGTAGTFLYIALSDLVPEMRNDVAKSEKKLKVILIQLTGLALGAIIMLLIALNESGLQKLFD</sequence>
<feature type="transmembrane region" description="Helical" evidence="7">
    <location>
        <begin position="336"/>
        <end position="358"/>
    </location>
</feature>
<feature type="chain" id="PRO_5008127463" description="Zinc transporter" evidence="8">
    <location>
        <begin position="24"/>
        <end position="680"/>
    </location>
</feature>
<evidence type="ECO:0000256" key="1">
    <source>
        <dbReference type="ARBA" id="ARBA00004141"/>
    </source>
</evidence>
<comment type="similarity">
    <text evidence="2">Belongs to the ZIP transporter (TC 2.A.5) family.</text>
</comment>
<keyword evidence="3 7" id="KW-0812">Transmembrane</keyword>
<keyword evidence="5 7" id="KW-0472">Membrane</keyword>
<dbReference type="GO" id="GO:0005385">
    <property type="term" value="F:zinc ion transmembrane transporter activity"/>
    <property type="evidence" value="ECO:0007669"/>
    <property type="project" value="TreeGrafter"/>
</dbReference>
<evidence type="ECO:0000256" key="2">
    <source>
        <dbReference type="ARBA" id="ARBA00006939"/>
    </source>
</evidence>
<feature type="signal peptide" evidence="8">
    <location>
        <begin position="1"/>
        <end position="23"/>
    </location>
</feature>
<evidence type="ECO:0000256" key="4">
    <source>
        <dbReference type="ARBA" id="ARBA00022989"/>
    </source>
</evidence>
<dbReference type="STRING" id="139723.A0A182LRW7"/>
<feature type="transmembrane region" description="Helical" evidence="7">
    <location>
        <begin position="423"/>
        <end position="440"/>
    </location>
</feature>
<dbReference type="AlphaFoldDB" id="A0A182LRW7"/>
<feature type="transmembrane region" description="Helical" evidence="7">
    <location>
        <begin position="586"/>
        <end position="607"/>
    </location>
</feature>
<dbReference type="EMBL" id="AXCM01002708">
    <property type="status" value="NOT_ANNOTATED_CDS"/>
    <property type="molecule type" value="Genomic_DNA"/>
</dbReference>
<evidence type="ECO:0000313" key="9">
    <source>
        <dbReference type="EnsemblMetazoa" id="ACUA000439-PA"/>
    </source>
</evidence>
<reference evidence="9" key="2">
    <citation type="submission" date="2020-05" db="UniProtKB">
        <authorList>
            <consortium name="EnsemblMetazoa"/>
        </authorList>
    </citation>
    <scope>IDENTIFICATION</scope>
    <source>
        <strain evidence="9">A-37</strain>
    </source>
</reference>
<dbReference type="Pfam" id="PF02535">
    <property type="entry name" value="Zip"/>
    <property type="match status" value="1"/>
</dbReference>
<dbReference type="GO" id="GO:0005886">
    <property type="term" value="C:plasma membrane"/>
    <property type="evidence" value="ECO:0007669"/>
    <property type="project" value="TreeGrafter"/>
</dbReference>
<evidence type="ECO:0008006" key="11">
    <source>
        <dbReference type="Google" id="ProtNLM"/>
    </source>
</evidence>
<organism evidence="9 10">
    <name type="scientific">Anopheles culicifacies</name>
    <dbReference type="NCBI Taxonomy" id="139723"/>
    <lineage>
        <taxon>Eukaryota</taxon>
        <taxon>Metazoa</taxon>
        <taxon>Ecdysozoa</taxon>
        <taxon>Arthropoda</taxon>
        <taxon>Hexapoda</taxon>
        <taxon>Insecta</taxon>
        <taxon>Pterygota</taxon>
        <taxon>Neoptera</taxon>
        <taxon>Endopterygota</taxon>
        <taxon>Diptera</taxon>
        <taxon>Nematocera</taxon>
        <taxon>Culicoidea</taxon>
        <taxon>Culicidae</taxon>
        <taxon>Anophelinae</taxon>
        <taxon>Anopheles</taxon>
        <taxon>culicifacies species complex</taxon>
    </lineage>
</organism>
<evidence type="ECO:0000256" key="8">
    <source>
        <dbReference type="SAM" id="SignalP"/>
    </source>
</evidence>
<proteinExistence type="inferred from homology"/>